<reference evidence="3" key="1">
    <citation type="journal article" date="2019" name="Sci. Rep.">
        <title>Draft genome of Tanacetum cinerariifolium, the natural source of mosquito coil.</title>
        <authorList>
            <person name="Yamashiro T."/>
            <person name="Shiraishi A."/>
            <person name="Satake H."/>
            <person name="Nakayama K."/>
        </authorList>
    </citation>
    <scope>NUCLEOTIDE SEQUENCE</scope>
</reference>
<name>A0A6L2NTQ8_TANCI</name>
<accession>A0A6L2NTQ8</accession>
<evidence type="ECO:0000256" key="1">
    <source>
        <dbReference type="SAM" id="MobiDB-lite"/>
    </source>
</evidence>
<dbReference type="Pfam" id="PF07727">
    <property type="entry name" value="RVT_2"/>
    <property type="match status" value="1"/>
</dbReference>
<proteinExistence type="predicted"/>
<feature type="compositionally biased region" description="Acidic residues" evidence="1">
    <location>
        <begin position="100"/>
        <end position="112"/>
    </location>
</feature>
<dbReference type="EMBL" id="BKCJ010009652">
    <property type="protein sequence ID" value="GEU87995.1"/>
    <property type="molecule type" value="Genomic_DNA"/>
</dbReference>
<evidence type="ECO:0000259" key="2">
    <source>
        <dbReference type="Pfam" id="PF07727"/>
    </source>
</evidence>
<dbReference type="AlphaFoldDB" id="A0A6L2NTQ8"/>
<feature type="region of interest" description="Disordered" evidence="1">
    <location>
        <begin position="45"/>
        <end position="149"/>
    </location>
</feature>
<feature type="domain" description="Reverse transcriptase Ty1/copia-type" evidence="2">
    <location>
        <begin position="264"/>
        <end position="389"/>
    </location>
</feature>
<protein>
    <submittedName>
        <fullName evidence="3">Retrovirus-related Pol polyprotein from transposon TNT 1-94</fullName>
    </submittedName>
</protein>
<gene>
    <name evidence="3" type="ORF">Tci_059973</name>
</gene>
<evidence type="ECO:0000313" key="3">
    <source>
        <dbReference type="EMBL" id="GEU87995.1"/>
    </source>
</evidence>
<organism evidence="3">
    <name type="scientific">Tanacetum cinerariifolium</name>
    <name type="common">Dalmatian daisy</name>
    <name type="synonym">Chrysanthemum cinerariifolium</name>
    <dbReference type="NCBI Taxonomy" id="118510"/>
    <lineage>
        <taxon>Eukaryota</taxon>
        <taxon>Viridiplantae</taxon>
        <taxon>Streptophyta</taxon>
        <taxon>Embryophyta</taxon>
        <taxon>Tracheophyta</taxon>
        <taxon>Spermatophyta</taxon>
        <taxon>Magnoliopsida</taxon>
        <taxon>eudicotyledons</taxon>
        <taxon>Gunneridae</taxon>
        <taxon>Pentapetalae</taxon>
        <taxon>asterids</taxon>
        <taxon>campanulids</taxon>
        <taxon>Asterales</taxon>
        <taxon>Asteraceae</taxon>
        <taxon>Asteroideae</taxon>
        <taxon>Anthemideae</taxon>
        <taxon>Anthemidinae</taxon>
        <taxon>Tanacetum</taxon>
    </lineage>
</organism>
<sequence>MDKSESYLAAPEHRKCYEELIKSYELDTTIFSTYGKVYSLKRIRKYKDKDKDPSAGSDQGLKQRKTSKDAEPAKGVKAKKSQSTHLKSEEPEFVVADSDMPQDQEENSGNYDEEPKEKVASNRDWFTKPTKPQEPTDPDWNVSKTPQQGQNQSWLMTLASSTKNLAQVKIMRKHGYGYLREIEVRRADNDLYTFKEGDFPRLRINDIEDMLTLIVQNRLMNLSSDDVSEFAIAFRMFTRSIVIQNDIDQTWIEAIQEELHQFDRRESIVIRNKARLVAKGYRQEEGIDFKESVAPIARLKDTWIFIAYVAHKSFHIYQMNIKIIFLNGPLKEEVYASQPYGFVDPDHPNRVYRLRKALYRLKHAPKAWYDELSKFLISKGFTKDDIISGSINPKLSKKFERLMHSKFEMSMMEELKFFLGLQIHQSPRGIFINQAKYALDILKKHVASYSNPDPNVTGECTL</sequence>
<comment type="caution">
    <text evidence="3">The sequence shown here is derived from an EMBL/GenBank/DDBJ whole genome shotgun (WGS) entry which is preliminary data.</text>
</comment>
<dbReference type="InterPro" id="IPR013103">
    <property type="entry name" value="RVT_2"/>
</dbReference>